<keyword evidence="2" id="KW-1185">Reference proteome</keyword>
<evidence type="ECO:0000313" key="1">
    <source>
        <dbReference type="EMBL" id="NHZ84109.1"/>
    </source>
</evidence>
<dbReference type="EMBL" id="WHJG01000090">
    <property type="protein sequence ID" value="NHZ84109.1"/>
    <property type="molecule type" value="Genomic_DNA"/>
</dbReference>
<name>A0ABX0NKG4_9BURK</name>
<dbReference type="Proteomes" id="UP000621455">
    <property type="component" value="Unassembled WGS sequence"/>
</dbReference>
<gene>
    <name evidence="1" type="ORF">F2P44_33365</name>
</gene>
<proteinExistence type="predicted"/>
<comment type="caution">
    <text evidence="1">The sequence shown here is derived from an EMBL/GenBank/DDBJ whole genome shotgun (WGS) entry which is preliminary data.</text>
</comment>
<reference evidence="1 2" key="1">
    <citation type="submission" date="2019-10" db="EMBL/GenBank/DDBJ databases">
        <title>Taxonomy of Antarctic Massilia spp.: description of Massilia rubra sp. nov., Massilia aquatica sp. nov., Massilia mucilaginosa sp. nov., Massilia frigida sp. nov. isolated from streams, lakes and regoliths.</title>
        <authorList>
            <person name="Holochova P."/>
            <person name="Sedlacek I."/>
            <person name="Kralova S."/>
            <person name="Maslanova I."/>
            <person name="Busse H.-J."/>
            <person name="Stankova E."/>
            <person name="Vrbovska V."/>
            <person name="Kovarovic V."/>
            <person name="Bartak M."/>
            <person name="Svec P."/>
            <person name="Pantucek R."/>
        </authorList>
    </citation>
    <scope>NUCLEOTIDE SEQUENCE [LARGE SCALE GENOMIC DNA]</scope>
    <source>
        <strain evidence="1 2">CCM 8695</strain>
    </source>
</reference>
<dbReference type="RefSeq" id="WP_167094418.1">
    <property type="nucleotide sequence ID" value="NZ_WHJG01000090.1"/>
</dbReference>
<protein>
    <submittedName>
        <fullName evidence="1">Uncharacterized protein</fullName>
    </submittedName>
</protein>
<sequence>MSKGSMREQMPVVAELIDDLRSAFGVDYIDSILRAGMRGEPVFYATENGHTVGTPVPVGIRVGTDARGRSYLLDGLTEALPKEASKYEARMRREKLRGER</sequence>
<organism evidence="1 2">
    <name type="scientific">Massilia frigida</name>
    <dbReference type="NCBI Taxonomy" id="2609281"/>
    <lineage>
        <taxon>Bacteria</taxon>
        <taxon>Pseudomonadati</taxon>
        <taxon>Pseudomonadota</taxon>
        <taxon>Betaproteobacteria</taxon>
        <taxon>Burkholderiales</taxon>
        <taxon>Oxalobacteraceae</taxon>
        <taxon>Telluria group</taxon>
        <taxon>Massilia</taxon>
    </lineage>
</organism>
<evidence type="ECO:0000313" key="2">
    <source>
        <dbReference type="Proteomes" id="UP000621455"/>
    </source>
</evidence>
<accession>A0ABX0NKG4</accession>